<sequence>MKLLHHKLQFALIDTISELNVVQFANASVTSNAKELREFCVCFLMNAIGKSFIIKDVKKLHQEITSEIGRRSLFSSAE</sequence>
<reference evidence="2" key="1">
    <citation type="submission" date="2022-11" db="UniProtKB">
        <authorList>
            <consortium name="WormBaseParasite"/>
        </authorList>
    </citation>
    <scope>IDENTIFICATION</scope>
</reference>
<keyword evidence="1" id="KW-1185">Reference proteome</keyword>
<dbReference type="AlphaFoldDB" id="A0A914R1D8"/>
<accession>A0A914R1D8</accession>
<protein>
    <submittedName>
        <fullName evidence="2">Uncharacterized protein</fullName>
    </submittedName>
</protein>
<evidence type="ECO:0000313" key="2">
    <source>
        <dbReference type="WBParaSite" id="PDA_v2.g5223.t1"/>
    </source>
</evidence>
<name>A0A914R1D8_9BILA</name>
<evidence type="ECO:0000313" key="1">
    <source>
        <dbReference type="Proteomes" id="UP000887578"/>
    </source>
</evidence>
<organism evidence="1 2">
    <name type="scientific">Panagrolaimus davidi</name>
    <dbReference type="NCBI Taxonomy" id="227884"/>
    <lineage>
        <taxon>Eukaryota</taxon>
        <taxon>Metazoa</taxon>
        <taxon>Ecdysozoa</taxon>
        <taxon>Nematoda</taxon>
        <taxon>Chromadorea</taxon>
        <taxon>Rhabditida</taxon>
        <taxon>Tylenchina</taxon>
        <taxon>Panagrolaimomorpha</taxon>
        <taxon>Panagrolaimoidea</taxon>
        <taxon>Panagrolaimidae</taxon>
        <taxon>Panagrolaimus</taxon>
    </lineage>
</organism>
<proteinExistence type="predicted"/>
<dbReference type="Proteomes" id="UP000887578">
    <property type="component" value="Unplaced"/>
</dbReference>
<dbReference type="WBParaSite" id="PDA_v2.g5223.t1">
    <property type="protein sequence ID" value="PDA_v2.g5223.t1"/>
    <property type="gene ID" value="PDA_v2.g5223"/>
</dbReference>